<evidence type="ECO:0000256" key="2">
    <source>
        <dbReference type="ARBA" id="ARBA00022679"/>
    </source>
</evidence>
<dbReference type="GO" id="GO:0005634">
    <property type="term" value="C:nucleus"/>
    <property type="evidence" value="ECO:0007669"/>
    <property type="project" value="TreeGrafter"/>
</dbReference>
<sequence>MTLLVRNDNDANPDESIYRSDRYHEISKLDSRIDNYPKEKLFTLSFITAMVFQFAKQKTDLFSVRTYEDKFKEQFLFNLQIGTMHYREIELYRGKEEDDNPVYSNVIYPLSSLFKHSCNANALCYTLGSTLVVKSVSTIKEGEQCFISYGPSCVYLNKPKRQEILRYKFHFTCKCKPCEEDWPQENNPEDYKKFRVVAQNLLAKNRQVLIDHMQRIIADLNEALETQSESSKEVLHLTERLRICYELLGSLLV</sequence>
<gene>
    <name evidence="5" type="ORF">Zmor_015552</name>
</gene>
<dbReference type="Pfam" id="PF00856">
    <property type="entry name" value="SET"/>
    <property type="match status" value="1"/>
</dbReference>
<organism evidence="5 6">
    <name type="scientific">Zophobas morio</name>
    <dbReference type="NCBI Taxonomy" id="2755281"/>
    <lineage>
        <taxon>Eukaryota</taxon>
        <taxon>Metazoa</taxon>
        <taxon>Ecdysozoa</taxon>
        <taxon>Arthropoda</taxon>
        <taxon>Hexapoda</taxon>
        <taxon>Insecta</taxon>
        <taxon>Pterygota</taxon>
        <taxon>Neoptera</taxon>
        <taxon>Endopterygota</taxon>
        <taxon>Coleoptera</taxon>
        <taxon>Polyphaga</taxon>
        <taxon>Cucujiformia</taxon>
        <taxon>Tenebrionidae</taxon>
        <taxon>Zophobas</taxon>
    </lineage>
</organism>
<accession>A0AA38IKI4</accession>
<evidence type="ECO:0000313" key="6">
    <source>
        <dbReference type="Proteomes" id="UP001168821"/>
    </source>
</evidence>
<dbReference type="EMBL" id="JALNTZ010000004">
    <property type="protein sequence ID" value="KAJ3656479.1"/>
    <property type="molecule type" value="Genomic_DNA"/>
</dbReference>
<evidence type="ECO:0000256" key="3">
    <source>
        <dbReference type="ARBA" id="ARBA00022691"/>
    </source>
</evidence>
<name>A0AA38IKI4_9CUCU</name>
<proteinExistence type="predicted"/>
<comment type="caution">
    <text evidence="5">The sequence shown here is derived from an EMBL/GenBank/DDBJ whole genome shotgun (WGS) entry which is preliminary data.</text>
</comment>
<dbReference type="Proteomes" id="UP001168821">
    <property type="component" value="Unassembled WGS sequence"/>
</dbReference>
<dbReference type="PANTHER" id="PTHR46165:SF6">
    <property type="entry name" value="SET AND MYND DOMAIN-CONTAINING PROTEIN 4-LIKE PROTEIN"/>
    <property type="match status" value="1"/>
</dbReference>
<dbReference type="GO" id="GO:0008276">
    <property type="term" value="F:protein methyltransferase activity"/>
    <property type="evidence" value="ECO:0007669"/>
    <property type="project" value="UniProtKB-ARBA"/>
</dbReference>
<dbReference type="AlphaFoldDB" id="A0AA38IKI4"/>
<keyword evidence="2" id="KW-0808">Transferase</keyword>
<keyword evidence="1" id="KW-0489">Methyltransferase</keyword>
<dbReference type="GO" id="GO:0032259">
    <property type="term" value="P:methylation"/>
    <property type="evidence" value="ECO:0007669"/>
    <property type="project" value="UniProtKB-KW"/>
</dbReference>
<reference evidence="5" key="1">
    <citation type="journal article" date="2023" name="G3 (Bethesda)">
        <title>Whole genome assemblies of Zophobas morio and Tenebrio molitor.</title>
        <authorList>
            <person name="Kaur S."/>
            <person name="Stinson S.A."/>
            <person name="diCenzo G.C."/>
        </authorList>
    </citation>
    <scope>NUCLEOTIDE SEQUENCE</scope>
    <source>
        <strain evidence="5">QUZm001</strain>
    </source>
</reference>
<dbReference type="InterPro" id="IPR046341">
    <property type="entry name" value="SET_dom_sf"/>
</dbReference>
<dbReference type="GO" id="GO:0008757">
    <property type="term" value="F:S-adenosylmethionine-dependent methyltransferase activity"/>
    <property type="evidence" value="ECO:0007669"/>
    <property type="project" value="UniProtKB-ARBA"/>
</dbReference>
<evidence type="ECO:0000256" key="1">
    <source>
        <dbReference type="ARBA" id="ARBA00022603"/>
    </source>
</evidence>
<dbReference type="InterPro" id="IPR052097">
    <property type="entry name" value="SET-MYND_domain_protein"/>
</dbReference>
<dbReference type="GO" id="GO:0008170">
    <property type="term" value="F:N-methyltransferase activity"/>
    <property type="evidence" value="ECO:0007669"/>
    <property type="project" value="UniProtKB-ARBA"/>
</dbReference>
<dbReference type="SUPFAM" id="SSF82199">
    <property type="entry name" value="SET domain"/>
    <property type="match status" value="1"/>
</dbReference>
<dbReference type="GO" id="GO:0042826">
    <property type="term" value="F:histone deacetylase binding"/>
    <property type="evidence" value="ECO:0007669"/>
    <property type="project" value="TreeGrafter"/>
</dbReference>
<feature type="domain" description="SET" evidence="4">
    <location>
        <begin position="58"/>
        <end position="150"/>
    </location>
</feature>
<dbReference type="InterPro" id="IPR001214">
    <property type="entry name" value="SET_dom"/>
</dbReference>
<keyword evidence="3" id="KW-0949">S-adenosyl-L-methionine</keyword>
<dbReference type="GO" id="GO:0005737">
    <property type="term" value="C:cytoplasm"/>
    <property type="evidence" value="ECO:0007669"/>
    <property type="project" value="TreeGrafter"/>
</dbReference>
<evidence type="ECO:0000313" key="5">
    <source>
        <dbReference type="EMBL" id="KAJ3656479.1"/>
    </source>
</evidence>
<dbReference type="Gene3D" id="2.170.270.10">
    <property type="entry name" value="SET domain"/>
    <property type="match status" value="1"/>
</dbReference>
<dbReference type="PANTHER" id="PTHR46165">
    <property type="entry name" value="SET AND MYND DOMAIN-CONTAINING PROTEIN 4"/>
    <property type="match status" value="1"/>
</dbReference>
<evidence type="ECO:0000259" key="4">
    <source>
        <dbReference type="Pfam" id="PF00856"/>
    </source>
</evidence>
<keyword evidence="6" id="KW-1185">Reference proteome</keyword>
<protein>
    <recommendedName>
        <fullName evidence="4">SET domain-containing protein</fullName>
    </recommendedName>
</protein>